<dbReference type="Pfam" id="PF03466">
    <property type="entry name" value="LysR_substrate"/>
    <property type="match status" value="1"/>
</dbReference>
<comment type="caution">
    <text evidence="6">The sequence shown here is derived from an EMBL/GenBank/DDBJ whole genome shotgun (WGS) entry which is preliminary data.</text>
</comment>
<keyword evidence="4" id="KW-0804">Transcription</keyword>
<sequence>MDELGRAPLRALVELSRRGTMAAVAEELGYTAGAVSQQLARLEAAVGQPLLSKVGRGVRLTDAGRVLADHAIMVLRAEEAALAAVRAVGKEVVGRIVIGVFGSTAGALLAPLVLRLAEEYPGITVLSREVGVDDSAAAVRRGEVDVAFGVDYASSPMPRDAGTELVPLRTEVFSLAVAHDYTGADRIPLGDAAAWPWILTPESAPFGRAIRSACRAAGFEPQVIHEVTDTAAAILLATRGLGITPVTPLMRQLVAGAPRIVALHEQVTRQVVLVRHHADRGRPTVAALTRAAQGIAAAPAGAERVAAP</sequence>
<evidence type="ECO:0000259" key="5">
    <source>
        <dbReference type="PROSITE" id="PS50931"/>
    </source>
</evidence>
<name>A0ABU2NH40_9PSEU</name>
<evidence type="ECO:0000256" key="3">
    <source>
        <dbReference type="ARBA" id="ARBA00023125"/>
    </source>
</evidence>
<evidence type="ECO:0000256" key="2">
    <source>
        <dbReference type="ARBA" id="ARBA00023015"/>
    </source>
</evidence>
<organism evidence="6 7">
    <name type="scientific">Pseudonocardia charpentierae</name>
    <dbReference type="NCBI Taxonomy" id="3075545"/>
    <lineage>
        <taxon>Bacteria</taxon>
        <taxon>Bacillati</taxon>
        <taxon>Actinomycetota</taxon>
        <taxon>Actinomycetes</taxon>
        <taxon>Pseudonocardiales</taxon>
        <taxon>Pseudonocardiaceae</taxon>
        <taxon>Pseudonocardia</taxon>
    </lineage>
</organism>
<dbReference type="InterPro" id="IPR036388">
    <property type="entry name" value="WH-like_DNA-bd_sf"/>
</dbReference>
<evidence type="ECO:0000313" key="7">
    <source>
        <dbReference type="Proteomes" id="UP001183202"/>
    </source>
</evidence>
<gene>
    <name evidence="6" type="ORF">RM445_26590</name>
</gene>
<accession>A0ABU2NH40</accession>
<keyword evidence="2" id="KW-0805">Transcription regulation</keyword>
<dbReference type="Pfam" id="PF00126">
    <property type="entry name" value="HTH_1"/>
    <property type="match status" value="1"/>
</dbReference>
<dbReference type="PANTHER" id="PTHR30346">
    <property type="entry name" value="TRANSCRIPTIONAL DUAL REGULATOR HCAR-RELATED"/>
    <property type="match status" value="1"/>
</dbReference>
<dbReference type="PANTHER" id="PTHR30346:SF29">
    <property type="entry name" value="LYSR SUBSTRATE-BINDING"/>
    <property type="match status" value="1"/>
</dbReference>
<dbReference type="Gene3D" id="1.10.10.10">
    <property type="entry name" value="Winged helix-like DNA-binding domain superfamily/Winged helix DNA-binding domain"/>
    <property type="match status" value="1"/>
</dbReference>
<protein>
    <submittedName>
        <fullName evidence="6">LysR family transcriptional regulator</fullName>
    </submittedName>
</protein>
<dbReference type="EMBL" id="JAVREJ010000025">
    <property type="protein sequence ID" value="MDT0353086.1"/>
    <property type="molecule type" value="Genomic_DNA"/>
</dbReference>
<dbReference type="InterPro" id="IPR000847">
    <property type="entry name" value="LysR_HTH_N"/>
</dbReference>
<dbReference type="InterPro" id="IPR005119">
    <property type="entry name" value="LysR_subst-bd"/>
</dbReference>
<dbReference type="SUPFAM" id="SSF53850">
    <property type="entry name" value="Periplasmic binding protein-like II"/>
    <property type="match status" value="1"/>
</dbReference>
<dbReference type="PROSITE" id="PS50931">
    <property type="entry name" value="HTH_LYSR"/>
    <property type="match status" value="1"/>
</dbReference>
<evidence type="ECO:0000313" key="6">
    <source>
        <dbReference type="EMBL" id="MDT0353086.1"/>
    </source>
</evidence>
<dbReference type="Proteomes" id="UP001183202">
    <property type="component" value="Unassembled WGS sequence"/>
</dbReference>
<dbReference type="InterPro" id="IPR036390">
    <property type="entry name" value="WH_DNA-bd_sf"/>
</dbReference>
<reference evidence="7" key="1">
    <citation type="submission" date="2023-07" db="EMBL/GenBank/DDBJ databases">
        <title>30 novel species of actinomycetes from the DSMZ collection.</title>
        <authorList>
            <person name="Nouioui I."/>
        </authorList>
    </citation>
    <scope>NUCLEOTIDE SEQUENCE [LARGE SCALE GENOMIC DNA]</scope>
    <source>
        <strain evidence="7">DSM 45834</strain>
    </source>
</reference>
<proteinExistence type="inferred from homology"/>
<feature type="domain" description="HTH lysR-type" evidence="5">
    <location>
        <begin position="9"/>
        <end position="61"/>
    </location>
</feature>
<dbReference type="SUPFAM" id="SSF46785">
    <property type="entry name" value="Winged helix' DNA-binding domain"/>
    <property type="match status" value="1"/>
</dbReference>
<keyword evidence="3" id="KW-0238">DNA-binding</keyword>
<keyword evidence="7" id="KW-1185">Reference proteome</keyword>
<evidence type="ECO:0000256" key="1">
    <source>
        <dbReference type="ARBA" id="ARBA00009437"/>
    </source>
</evidence>
<dbReference type="RefSeq" id="WP_311559600.1">
    <property type="nucleotide sequence ID" value="NZ_JAVREJ010000025.1"/>
</dbReference>
<dbReference type="Gene3D" id="3.40.190.290">
    <property type="match status" value="1"/>
</dbReference>
<evidence type="ECO:0000256" key="4">
    <source>
        <dbReference type="ARBA" id="ARBA00023163"/>
    </source>
</evidence>
<comment type="similarity">
    <text evidence="1">Belongs to the LysR transcriptional regulatory family.</text>
</comment>